<evidence type="ECO:0008006" key="3">
    <source>
        <dbReference type="Google" id="ProtNLM"/>
    </source>
</evidence>
<accession>A0A396YKD2</accession>
<evidence type="ECO:0000313" key="2">
    <source>
        <dbReference type="Proteomes" id="UP000265798"/>
    </source>
</evidence>
<proteinExistence type="predicted"/>
<evidence type="ECO:0000313" key="1">
    <source>
        <dbReference type="EMBL" id="RHX83632.1"/>
    </source>
</evidence>
<sequence>MLILNFKIYFAIVLLSFFYSCRSDDFSTACDLNVLLALDDYERTHDPSLLTIAIIARNECNDDTRFEKLIKSLHL</sequence>
<gene>
    <name evidence="1" type="ORF">DLM75_23800</name>
</gene>
<reference evidence="2" key="1">
    <citation type="submission" date="2018-05" db="EMBL/GenBank/DDBJ databases">
        <title>Leptospira yasudae sp. nov. and Leptospira stimsonii sp. nov., two pathogenic species of the genus Leptospira isolated from environmental sources.</title>
        <authorList>
            <person name="Casanovas-Massana A."/>
            <person name="Hamond C."/>
            <person name="Santos L.A."/>
            <person name="Hacker K.P."/>
            <person name="Balassiano I."/>
            <person name="Medeiros M.A."/>
            <person name="Reis M.G."/>
            <person name="Ko A.I."/>
            <person name="Wunder E.A."/>
        </authorList>
    </citation>
    <scope>NUCLEOTIDE SEQUENCE [LARGE SCALE GENOMIC DNA]</scope>
    <source>
        <strain evidence="2">Yale</strain>
    </source>
</reference>
<dbReference type="EMBL" id="QHCT01000019">
    <property type="protein sequence ID" value="RHX83632.1"/>
    <property type="molecule type" value="Genomic_DNA"/>
</dbReference>
<organism evidence="1 2">
    <name type="scientific">Leptospira stimsonii</name>
    <dbReference type="NCBI Taxonomy" id="2202203"/>
    <lineage>
        <taxon>Bacteria</taxon>
        <taxon>Pseudomonadati</taxon>
        <taxon>Spirochaetota</taxon>
        <taxon>Spirochaetia</taxon>
        <taxon>Leptospirales</taxon>
        <taxon>Leptospiraceae</taxon>
        <taxon>Leptospira</taxon>
    </lineage>
</organism>
<dbReference type="Proteomes" id="UP000265798">
    <property type="component" value="Unassembled WGS sequence"/>
</dbReference>
<dbReference type="PROSITE" id="PS51257">
    <property type="entry name" value="PROKAR_LIPOPROTEIN"/>
    <property type="match status" value="1"/>
</dbReference>
<protein>
    <recommendedName>
        <fullName evidence="3">Lipoprotein</fullName>
    </recommendedName>
</protein>
<comment type="caution">
    <text evidence="1">The sequence shown here is derived from an EMBL/GenBank/DDBJ whole genome shotgun (WGS) entry which is preliminary data.</text>
</comment>
<name>A0A396YKD2_9LEPT</name>
<dbReference type="AlphaFoldDB" id="A0A396YKD2"/>